<organism evidence="3 4">
    <name type="scientific">Allohahella marinimesophila</name>
    <dbReference type="NCBI Taxonomy" id="1054972"/>
    <lineage>
        <taxon>Bacteria</taxon>
        <taxon>Pseudomonadati</taxon>
        <taxon>Pseudomonadota</taxon>
        <taxon>Gammaproteobacteria</taxon>
        <taxon>Oceanospirillales</taxon>
        <taxon>Hahellaceae</taxon>
        <taxon>Allohahella</taxon>
    </lineage>
</organism>
<dbReference type="EMBL" id="BAABBO010000018">
    <property type="protein sequence ID" value="GAA3973810.1"/>
    <property type="molecule type" value="Genomic_DNA"/>
</dbReference>
<dbReference type="InterPro" id="IPR023346">
    <property type="entry name" value="Lysozyme-like_dom_sf"/>
</dbReference>
<reference evidence="4" key="1">
    <citation type="journal article" date="2019" name="Int. J. Syst. Evol. Microbiol.">
        <title>The Global Catalogue of Microorganisms (GCM) 10K type strain sequencing project: providing services to taxonomists for standard genome sequencing and annotation.</title>
        <authorList>
            <consortium name="The Broad Institute Genomics Platform"/>
            <consortium name="The Broad Institute Genome Sequencing Center for Infectious Disease"/>
            <person name="Wu L."/>
            <person name="Ma J."/>
        </authorList>
    </citation>
    <scope>NUCLEOTIDE SEQUENCE [LARGE SCALE GENOMIC DNA]</scope>
    <source>
        <strain evidence="4">JCM 17555</strain>
    </source>
</reference>
<gene>
    <name evidence="3" type="ORF">GCM10022278_33630</name>
</gene>
<accession>A0ABP7PZH1</accession>
<name>A0ABP7PZH1_9GAMM</name>
<protein>
    <recommendedName>
        <fullName evidence="2">Transglycosylase SLT domain-containing protein</fullName>
    </recommendedName>
</protein>
<dbReference type="Pfam" id="PF01464">
    <property type="entry name" value="SLT"/>
    <property type="match status" value="1"/>
</dbReference>
<sequence>MLPTIRILTLLSALLSFSAPLFAEVRPVTVPINVDYRHIQQLLVQQVFTGTDNSLRPWSDGTGCNYLTLTDPVVDGFEGRLRVISKGRAQVGAALGGSCISVLSWSGHLETIHELVLPEGQNRIEARIVDTQLLNDNGQAENMPNQLWTIIKNQVHPRLENLRVDLNRPFQDLKQFLSLLTRPQSAQSSLALIESLRLSEVTAGDDAVKAMLMADVALPDSLPDASEAPVAVLTAEELAQWHQQLDAWDGFFTYVTKNLAAQAGSPELQDELLDLLLDARYRLNEALVETEQGDSSHSDPVRGIFLHTWRRLGPIVQRIDLEQNNPASSLHYLSFIAAGDALKALDELEGSTNIEVSLNGLRRLARMVAPTDQLDPLDYEEEVDPELRKSFNFGEPPPLPDAPIEINFLNWLFSPAYAADVPAAFDPELTNRLNIWIPQHKDMPEYLPLAHKALNHAANATLVKKPLDQSYQPMFRHAMLATAWQESCWRQFVNKGGKRLPLTSPSGSVGIMQVNPRVWRGFYDVNALKWDLVYNAMAGSEILMHYLNDLAIRKGEHTITKNPENLARASYSAYNAGPGKLTRYRDSKATKREQRVDKDFFRKFQAMKKDDPMAVLACYGG</sequence>
<dbReference type="RefSeq" id="WP_344808552.1">
    <property type="nucleotide sequence ID" value="NZ_BAABBO010000018.1"/>
</dbReference>
<proteinExistence type="predicted"/>
<dbReference type="Gene3D" id="1.10.530.10">
    <property type="match status" value="1"/>
</dbReference>
<feature type="signal peptide" evidence="1">
    <location>
        <begin position="1"/>
        <end position="23"/>
    </location>
</feature>
<dbReference type="InterPro" id="IPR008258">
    <property type="entry name" value="Transglycosylase_SLT_dom_1"/>
</dbReference>
<dbReference type="SUPFAM" id="SSF53955">
    <property type="entry name" value="Lysozyme-like"/>
    <property type="match status" value="1"/>
</dbReference>
<evidence type="ECO:0000259" key="2">
    <source>
        <dbReference type="Pfam" id="PF01464"/>
    </source>
</evidence>
<keyword evidence="1" id="KW-0732">Signal</keyword>
<evidence type="ECO:0000313" key="3">
    <source>
        <dbReference type="EMBL" id="GAA3973810.1"/>
    </source>
</evidence>
<keyword evidence="4" id="KW-1185">Reference proteome</keyword>
<evidence type="ECO:0000256" key="1">
    <source>
        <dbReference type="SAM" id="SignalP"/>
    </source>
</evidence>
<evidence type="ECO:0000313" key="4">
    <source>
        <dbReference type="Proteomes" id="UP001501337"/>
    </source>
</evidence>
<feature type="domain" description="Transglycosylase SLT" evidence="2">
    <location>
        <begin position="479"/>
        <end position="593"/>
    </location>
</feature>
<comment type="caution">
    <text evidence="3">The sequence shown here is derived from an EMBL/GenBank/DDBJ whole genome shotgun (WGS) entry which is preliminary data.</text>
</comment>
<feature type="chain" id="PRO_5047201569" description="Transglycosylase SLT domain-containing protein" evidence="1">
    <location>
        <begin position="24"/>
        <end position="621"/>
    </location>
</feature>
<dbReference type="CDD" id="cd00254">
    <property type="entry name" value="LT-like"/>
    <property type="match status" value="1"/>
</dbReference>
<dbReference type="Proteomes" id="UP001501337">
    <property type="component" value="Unassembled WGS sequence"/>
</dbReference>